<reference evidence="2 3" key="1">
    <citation type="journal article" date="2018" name="Front. Plant Sci.">
        <title>Red Clover (Trifolium pratense) and Zigzag Clover (T. medium) - A Picture of Genomic Similarities and Differences.</title>
        <authorList>
            <person name="Dluhosova J."/>
            <person name="Istvanek J."/>
            <person name="Nedelnik J."/>
            <person name="Repkova J."/>
        </authorList>
    </citation>
    <scope>NUCLEOTIDE SEQUENCE [LARGE SCALE GENOMIC DNA]</scope>
    <source>
        <strain evidence="3">cv. 10/8</strain>
        <tissue evidence="2">Leaf</tissue>
    </source>
</reference>
<keyword evidence="3" id="KW-1185">Reference proteome</keyword>
<dbReference type="AlphaFoldDB" id="A0A392PXD1"/>
<evidence type="ECO:0000313" key="2">
    <source>
        <dbReference type="EMBL" id="MCI16474.1"/>
    </source>
</evidence>
<feature type="compositionally biased region" description="Low complexity" evidence="1">
    <location>
        <begin position="1"/>
        <end position="13"/>
    </location>
</feature>
<sequence>MAAGAPPFSAAAPMSDRHLPPESLPVTAVGRRSAAVGP</sequence>
<comment type="caution">
    <text evidence="2">The sequence shown here is derived from an EMBL/GenBank/DDBJ whole genome shotgun (WGS) entry which is preliminary data.</text>
</comment>
<proteinExistence type="predicted"/>
<dbReference type="EMBL" id="LXQA010101027">
    <property type="protein sequence ID" value="MCI16474.1"/>
    <property type="molecule type" value="Genomic_DNA"/>
</dbReference>
<organism evidence="2 3">
    <name type="scientific">Trifolium medium</name>
    <dbReference type="NCBI Taxonomy" id="97028"/>
    <lineage>
        <taxon>Eukaryota</taxon>
        <taxon>Viridiplantae</taxon>
        <taxon>Streptophyta</taxon>
        <taxon>Embryophyta</taxon>
        <taxon>Tracheophyta</taxon>
        <taxon>Spermatophyta</taxon>
        <taxon>Magnoliopsida</taxon>
        <taxon>eudicotyledons</taxon>
        <taxon>Gunneridae</taxon>
        <taxon>Pentapetalae</taxon>
        <taxon>rosids</taxon>
        <taxon>fabids</taxon>
        <taxon>Fabales</taxon>
        <taxon>Fabaceae</taxon>
        <taxon>Papilionoideae</taxon>
        <taxon>50 kb inversion clade</taxon>
        <taxon>NPAAA clade</taxon>
        <taxon>Hologalegina</taxon>
        <taxon>IRL clade</taxon>
        <taxon>Trifolieae</taxon>
        <taxon>Trifolium</taxon>
    </lineage>
</organism>
<evidence type="ECO:0000256" key="1">
    <source>
        <dbReference type="SAM" id="MobiDB-lite"/>
    </source>
</evidence>
<name>A0A392PXD1_9FABA</name>
<dbReference type="Proteomes" id="UP000265520">
    <property type="component" value="Unassembled WGS sequence"/>
</dbReference>
<protein>
    <submittedName>
        <fullName evidence="2">Uncharacterized protein</fullName>
    </submittedName>
</protein>
<feature type="region of interest" description="Disordered" evidence="1">
    <location>
        <begin position="1"/>
        <end position="38"/>
    </location>
</feature>
<feature type="non-terminal residue" evidence="2">
    <location>
        <position position="38"/>
    </location>
</feature>
<evidence type="ECO:0000313" key="3">
    <source>
        <dbReference type="Proteomes" id="UP000265520"/>
    </source>
</evidence>
<accession>A0A392PXD1</accession>